<dbReference type="PANTHER" id="PTHR43433">
    <property type="entry name" value="HYDROLASE, ALPHA/BETA FOLD FAMILY PROTEIN"/>
    <property type="match status" value="1"/>
</dbReference>
<feature type="domain" description="Serine aminopeptidase S33" evidence="1">
    <location>
        <begin position="29"/>
        <end position="119"/>
    </location>
</feature>
<dbReference type="InterPro" id="IPR029058">
    <property type="entry name" value="AB_hydrolase_fold"/>
</dbReference>
<reference evidence="2" key="2">
    <citation type="submission" date="2023-10" db="EMBL/GenBank/DDBJ databases">
        <authorList>
            <person name="Choi B."/>
        </authorList>
    </citation>
    <scope>NUCLEOTIDE SEQUENCE</scope>
    <source>
        <strain evidence="2">UMB0763</strain>
    </source>
</reference>
<dbReference type="Proteomes" id="UP000234560">
    <property type="component" value="Chromosome"/>
</dbReference>
<protein>
    <submittedName>
        <fullName evidence="2">Alpha/beta hydrolase</fullName>
    </submittedName>
</protein>
<organism evidence="2 3">
    <name type="scientific">Corynebacterium pyruviciproducens</name>
    <dbReference type="NCBI Taxonomy" id="598660"/>
    <lineage>
        <taxon>Bacteria</taxon>
        <taxon>Bacillati</taxon>
        <taxon>Actinomycetota</taxon>
        <taxon>Actinomycetes</taxon>
        <taxon>Mycobacteriales</taxon>
        <taxon>Corynebacteriaceae</taxon>
        <taxon>Corynebacterium</taxon>
    </lineage>
</organism>
<dbReference type="PANTHER" id="PTHR43433:SF10">
    <property type="entry name" value="AB HYDROLASE-1 DOMAIN-CONTAINING PROTEIN"/>
    <property type="match status" value="1"/>
</dbReference>
<keyword evidence="2" id="KW-0378">Hydrolase</keyword>
<dbReference type="InterPro" id="IPR050471">
    <property type="entry name" value="AB_hydrolase"/>
</dbReference>
<dbReference type="Pfam" id="PF12146">
    <property type="entry name" value="Hydrolase_4"/>
    <property type="match status" value="1"/>
</dbReference>
<gene>
    <name evidence="2" type="ORF">CYJ47_11710</name>
</gene>
<dbReference type="SUPFAM" id="SSF53474">
    <property type="entry name" value="alpha/beta-Hydrolases"/>
    <property type="match status" value="1"/>
</dbReference>
<reference evidence="2" key="1">
    <citation type="submission" date="2017-12" db="EMBL/GenBank/DDBJ databases">
        <authorList>
            <person name="Thomas-White K."/>
            <person name="Wolfe A.J."/>
        </authorList>
    </citation>
    <scope>NUCLEOTIDE SEQUENCE</scope>
    <source>
        <strain evidence="2">UMB0763</strain>
    </source>
</reference>
<accession>A0AAF0YR38</accession>
<dbReference type="EMBL" id="CP136958">
    <property type="protein sequence ID" value="WOT01900.1"/>
    <property type="molecule type" value="Genomic_DNA"/>
</dbReference>
<name>A0AAF0YR38_9CORY</name>
<dbReference type="GO" id="GO:0016787">
    <property type="term" value="F:hydrolase activity"/>
    <property type="evidence" value="ECO:0007669"/>
    <property type="project" value="UniProtKB-KW"/>
</dbReference>
<evidence type="ECO:0000313" key="2">
    <source>
        <dbReference type="EMBL" id="WOT01900.1"/>
    </source>
</evidence>
<evidence type="ECO:0000259" key="1">
    <source>
        <dbReference type="Pfam" id="PF12146"/>
    </source>
</evidence>
<sequence length="235" mass="24403">MSRRPVSFPGVGPGGTECTVAGLLDVPTSPRGVILMAHCFGCTKNAPHLHRLATELARLGYAVLRFDFYGVGETRGDFSWGSFDLDVANVAAAGEYLRGLGLTETARIGHSLGGLAVLAGATVPVVTIGTPSQPGHVLGLVHEGANVIGGKELVIGGAMVSSLRLADVADPGVPVLSIHSEDDEVVPFTQAQALRGRLARVDAVDLTGVDHMMTDRAVPKTLAGTIATWLGKTYE</sequence>
<dbReference type="Gene3D" id="3.40.50.1820">
    <property type="entry name" value="alpha/beta hydrolase"/>
    <property type="match status" value="1"/>
</dbReference>
<dbReference type="RefSeq" id="WP_101678553.1">
    <property type="nucleotide sequence ID" value="NZ_CAUPGZ010000017.1"/>
</dbReference>
<dbReference type="AlphaFoldDB" id="A0AAF0YR38"/>
<dbReference type="InterPro" id="IPR022742">
    <property type="entry name" value="Hydrolase_4"/>
</dbReference>
<evidence type="ECO:0000313" key="3">
    <source>
        <dbReference type="Proteomes" id="UP000234560"/>
    </source>
</evidence>
<dbReference type="KEGG" id="cpyr:CYJ47_11710"/>
<proteinExistence type="predicted"/>